<evidence type="ECO:0000256" key="1">
    <source>
        <dbReference type="SAM" id="Phobius"/>
    </source>
</evidence>
<dbReference type="AlphaFoldDB" id="B8KVS4"/>
<proteinExistence type="predicted"/>
<sequence length="194" mass="21358">MKYLRRLVDDATLTPQTQRFLALGCLALAAAMSFQEYAQVSWLWERHMTFSPTFLSSALALPIMAPLYMRGLLKWDKSIYTTVSFLLLLMVFASLVELALGGNRASSITMGAIFITLVLSWLGLNGVARSSWIVLAVVAVFSTYKNNLALDFFGYVYVAACCLGLLFHTELNLGQLMGELQAAYSGGTSKTVDQ</sequence>
<dbReference type="RefSeq" id="WP_009019087.1">
    <property type="nucleotide sequence ID" value="NZ_DS999411.1"/>
</dbReference>
<feature type="transmembrane region" description="Helical" evidence="1">
    <location>
        <begin position="79"/>
        <end position="100"/>
    </location>
</feature>
<dbReference type="Proteomes" id="UP000004699">
    <property type="component" value="Unassembled WGS sequence"/>
</dbReference>
<keyword evidence="3" id="KW-1185">Reference proteome</keyword>
<feature type="transmembrane region" description="Helical" evidence="1">
    <location>
        <begin position="48"/>
        <end position="67"/>
    </location>
</feature>
<feature type="transmembrane region" description="Helical" evidence="1">
    <location>
        <begin position="148"/>
        <end position="167"/>
    </location>
</feature>
<reference evidence="3" key="1">
    <citation type="journal article" date="2013" name="BMC Microbiol.">
        <title>Taxonomy and evolution of bacteriochlorophyll a-containing members of the OM60/NOR5 clade of marine gammaproteobacteria: description of Luminiphilus syltensis gen. nov., sp. nov., reclassification of Haliea rubra as Pseudohaliea rubra gen. nov., comb. nov., and emendation of Chromatocurvus halotolerans.</title>
        <authorList>
            <person name="Spring S."/>
            <person name="Riedel T."/>
            <person name="Sproer C."/>
            <person name="Yan S."/>
            <person name="Harder J."/>
            <person name="Fuchs B.M."/>
        </authorList>
    </citation>
    <scope>NUCLEOTIDE SEQUENCE [LARGE SCALE GENOMIC DNA]</scope>
    <source>
        <strain evidence="3">NOR51-B</strain>
    </source>
</reference>
<gene>
    <name evidence="2" type="ORF">NOR51B_276</name>
</gene>
<evidence type="ECO:0000313" key="2">
    <source>
        <dbReference type="EMBL" id="EED34339.1"/>
    </source>
</evidence>
<dbReference type="OrthoDB" id="7067735at2"/>
<accession>B8KVS4</accession>
<evidence type="ECO:0000313" key="3">
    <source>
        <dbReference type="Proteomes" id="UP000004699"/>
    </source>
</evidence>
<keyword evidence="1" id="KW-0472">Membrane</keyword>
<keyword evidence="1" id="KW-1133">Transmembrane helix</keyword>
<organism evidence="2 3">
    <name type="scientific">Luminiphilus syltensis NOR5-1B</name>
    <dbReference type="NCBI Taxonomy" id="565045"/>
    <lineage>
        <taxon>Bacteria</taxon>
        <taxon>Pseudomonadati</taxon>
        <taxon>Pseudomonadota</taxon>
        <taxon>Gammaproteobacteria</taxon>
        <taxon>Cellvibrionales</taxon>
        <taxon>Halieaceae</taxon>
        <taxon>Luminiphilus</taxon>
    </lineage>
</organism>
<dbReference type="EMBL" id="DS999411">
    <property type="protein sequence ID" value="EED34339.1"/>
    <property type="molecule type" value="Genomic_DNA"/>
</dbReference>
<dbReference type="HOGENOM" id="CLU_1400986_0_0_6"/>
<keyword evidence="1" id="KW-0812">Transmembrane</keyword>
<feature type="transmembrane region" description="Helical" evidence="1">
    <location>
        <begin position="112"/>
        <end position="141"/>
    </location>
</feature>
<protein>
    <submittedName>
        <fullName evidence="2">Uncharacterized protein</fullName>
    </submittedName>
</protein>
<name>B8KVS4_9GAMM</name>